<dbReference type="Gene3D" id="3.40.50.150">
    <property type="entry name" value="Vaccinia Virus protein VP39"/>
    <property type="match status" value="1"/>
</dbReference>
<evidence type="ECO:0000313" key="4">
    <source>
        <dbReference type="EMBL" id="PLC49392.1"/>
    </source>
</evidence>
<dbReference type="PANTHER" id="PTHR43861:SF1">
    <property type="entry name" value="TRANS-ACONITATE 2-METHYLTRANSFERASE"/>
    <property type="match status" value="1"/>
</dbReference>
<feature type="domain" description="Methyltransferase" evidence="3">
    <location>
        <begin position="17"/>
        <end position="105"/>
    </location>
</feature>
<keyword evidence="2 4" id="KW-0808">Transferase</keyword>
<dbReference type="InterPro" id="IPR041698">
    <property type="entry name" value="Methyltransf_25"/>
</dbReference>
<evidence type="ECO:0000313" key="5">
    <source>
        <dbReference type="Proteomes" id="UP000234190"/>
    </source>
</evidence>
<gene>
    <name evidence="4" type="ORF">CR159_13310</name>
</gene>
<dbReference type="InterPro" id="IPR029063">
    <property type="entry name" value="SAM-dependent_MTases_sf"/>
</dbReference>
<keyword evidence="1 4" id="KW-0489">Methyltransferase</keyword>
<comment type="caution">
    <text evidence="4">The sequence shown here is derived from an EMBL/GenBank/DDBJ whole genome shotgun (WGS) entry which is preliminary data.</text>
</comment>
<evidence type="ECO:0000256" key="1">
    <source>
        <dbReference type="ARBA" id="ARBA00022603"/>
    </source>
</evidence>
<protein>
    <submittedName>
        <fullName evidence="4">SAM-dependent methyltransferase</fullName>
    </submittedName>
</protein>
<dbReference type="PANTHER" id="PTHR43861">
    <property type="entry name" value="TRANS-ACONITATE 2-METHYLTRANSFERASE-RELATED"/>
    <property type="match status" value="1"/>
</dbReference>
<dbReference type="GO" id="GO:0008168">
    <property type="term" value="F:methyltransferase activity"/>
    <property type="evidence" value="ECO:0007669"/>
    <property type="project" value="UniProtKB-KW"/>
</dbReference>
<evidence type="ECO:0000256" key="2">
    <source>
        <dbReference type="ARBA" id="ARBA00022679"/>
    </source>
</evidence>
<dbReference type="CDD" id="cd02440">
    <property type="entry name" value="AdoMet_MTases"/>
    <property type="match status" value="1"/>
</dbReference>
<reference evidence="4 5" key="1">
    <citation type="submission" date="2017-10" db="EMBL/GenBank/DDBJ databases">
        <title>Two draft genome sequences of Pusillimonas sp. strains isolated from a nitrate- and radionuclide-contaminated groundwater in Russia.</title>
        <authorList>
            <person name="Grouzdev D.S."/>
            <person name="Tourova T.P."/>
            <person name="Goeva M.A."/>
            <person name="Babich T.L."/>
            <person name="Sokolova D.S."/>
            <person name="Abdullin R."/>
            <person name="Poltaraus A.B."/>
            <person name="Toshchakov S.V."/>
            <person name="Nazina T.N."/>
        </authorList>
    </citation>
    <scope>NUCLEOTIDE SEQUENCE [LARGE SCALE GENOMIC DNA]</scope>
    <source>
        <strain evidence="4 5">JR1/69-3-13</strain>
    </source>
</reference>
<keyword evidence="5" id="KW-1185">Reference proteome</keyword>
<dbReference type="Pfam" id="PF13649">
    <property type="entry name" value="Methyltransf_25"/>
    <property type="match status" value="1"/>
</dbReference>
<proteinExistence type="predicted"/>
<accession>A0A2N4U2Z7</accession>
<dbReference type="EMBL" id="PDNW01000011">
    <property type="protein sequence ID" value="PLC49392.1"/>
    <property type="molecule type" value="Genomic_DNA"/>
</dbReference>
<dbReference type="AlphaFoldDB" id="A0A2N4U2Z7"/>
<evidence type="ECO:0000259" key="3">
    <source>
        <dbReference type="Pfam" id="PF13649"/>
    </source>
</evidence>
<sequence length="174" mass="19184">MAALLRHIQGTPPYRLLDFGCGPGRDLKAFTAMGHIATGLDGTAAFVAMAREESGCEVWHQDFLSLELPGNTFDGIFANASLFHIPTKALPRVLGQLHSTLKPGGVLFSSNPRGNNQEGWSGGRYGAYHDLEAWRALLAAAGFTELEHYYRPEGMPRYQQPWLATVWRAKRAID</sequence>
<organism evidence="4 5">
    <name type="scientific">Pollutimonas subterranea</name>
    <dbReference type="NCBI Taxonomy" id="2045210"/>
    <lineage>
        <taxon>Bacteria</taxon>
        <taxon>Pseudomonadati</taxon>
        <taxon>Pseudomonadota</taxon>
        <taxon>Betaproteobacteria</taxon>
        <taxon>Burkholderiales</taxon>
        <taxon>Alcaligenaceae</taxon>
        <taxon>Pollutimonas</taxon>
    </lineage>
</organism>
<dbReference type="SUPFAM" id="SSF53335">
    <property type="entry name" value="S-adenosyl-L-methionine-dependent methyltransferases"/>
    <property type="match status" value="1"/>
</dbReference>
<name>A0A2N4U2Z7_9BURK</name>
<dbReference type="GO" id="GO:0032259">
    <property type="term" value="P:methylation"/>
    <property type="evidence" value="ECO:0007669"/>
    <property type="project" value="UniProtKB-KW"/>
</dbReference>
<dbReference type="Proteomes" id="UP000234190">
    <property type="component" value="Unassembled WGS sequence"/>
</dbReference>
<dbReference type="OrthoDB" id="9804312at2"/>